<proteinExistence type="predicted"/>
<organism evidence="1 2">
    <name type="scientific">Schaedlerella arabinosiphila</name>
    <dbReference type="NCBI Taxonomy" id="2044587"/>
    <lineage>
        <taxon>Bacteria</taxon>
        <taxon>Bacillati</taxon>
        <taxon>Bacillota</taxon>
        <taxon>Clostridia</taxon>
        <taxon>Lachnospirales</taxon>
        <taxon>Lachnospiraceae</taxon>
        <taxon>Schaedlerella</taxon>
    </lineage>
</organism>
<keyword evidence="2" id="KW-1185">Reference proteome</keyword>
<evidence type="ECO:0000313" key="1">
    <source>
        <dbReference type="EMBL" id="RRK32072.1"/>
    </source>
</evidence>
<sequence length="204" mass="23798">MPKFIGIDLLDSLEKIMKKNTQSYQSDFAYDRKDLEEAAAKVDALPLRERTYLWMSRRCGTWCLKEGRVFLKPTAAHHIWTYYGDGKSERILAYAVEVTGLEDGKVIGNLYPLDYREHVELVKRRSVPADQVRVVHEKGAYFQDVDKRVHKGGHKLFDKFLYSEYVPNDSGALETVLRQEEWKRMNMRCGKVENHIRNIRKSAA</sequence>
<comment type="caution">
    <text evidence="1">The sequence shown here is derived from an EMBL/GenBank/DDBJ whole genome shotgun (WGS) entry which is preliminary data.</text>
</comment>
<name>A0A426DH70_9FIRM</name>
<dbReference type="Proteomes" id="UP000274920">
    <property type="component" value="Unassembled WGS sequence"/>
</dbReference>
<dbReference type="AlphaFoldDB" id="A0A426DH70"/>
<dbReference type="RefSeq" id="WP_125127619.1">
    <property type="nucleotide sequence ID" value="NZ_RHJS01000002.1"/>
</dbReference>
<evidence type="ECO:0000313" key="2">
    <source>
        <dbReference type="Proteomes" id="UP000274920"/>
    </source>
</evidence>
<reference evidence="1" key="1">
    <citation type="submission" date="2018-10" db="EMBL/GenBank/DDBJ databases">
        <title>Schaedlerella arabinophila gen. nov. sp. nov., isolated from the mouse intestinal tract and comparative analysis with the genome of the closely related altered Schaedler flora strain ASF502.</title>
        <authorList>
            <person name="Miyake S."/>
            <person name="Soh M."/>
            <person name="Seedorf H."/>
        </authorList>
    </citation>
    <scope>NUCLEOTIDE SEQUENCE [LARGE SCALE GENOMIC DNA]</scope>
    <source>
        <strain evidence="1">DSM 106076</strain>
    </source>
</reference>
<accession>A0A426DH70</accession>
<dbReference type="EMBL" id="RHJS01000002">
    <property type="protein sequence ID" value="RRK32072.1"/>
    <property type="molecule type" value="Genomic_DNA"/>
</dbReference>
<protein>
    <submittedName>
        <fullName evidence="1">Uncharacterized protein</fullName>
    </submittedName>
</protein>
<gene>
    <name evidence="1" type="ORF">EBB54_12355</name>
</gene>